<feature type="transmembrane region" description="Helical" evidence="7">
    <location>
        <begin position="103"/>
        <end position="125"/>
    </location>
</feature>
<dbReference type="GO" id="GO:0016020">
    <property type="term" value="C:membrane"/>
    <property type="evidence" value="ECO:0007669"/>
    <property type="project" value="UniProtKB-SubCell"/>
</dbReference>
<feature type="transmembrane region" description="Helical" evidence="7">
    <location>
        <begin position="257"/>
        <end position="274"/>
    </location>
</feature>
<reference evidence="8" key="1">
    <citation type="submission" date="2021-09" db="EMBL/GenBank/DDBJ databases">
        <authorList>
            <consortium name="AG Swart"/>
            <person name="Singh M."/>
            <person name="Singh A."/>
            <person name="Seah K."/>
            <person name="Emmerich C."/>
        </authorList>
    </citation>
    <scope>NUCLEOTIDE SEQUENCE</scope>
    <source>
        <strain evidence="8">ATCC30299</strain>
    </source>
</reference>
<evidence type="ECO:0000256" key="7">
    <source>
        <dbReference type="SAM" id="Phobius"/>
    </source>
</evidence>
<dbReference type="Gene3D" id="1.20.1250.20">
    <property type="entry name" value="MFS general substrate transporter like domains"/>
    <property type="match status" value="2"/>
</dbReference>
<evidence type="ECO:0000256" key="6">
    <source>
        <dbReference type="ARBA" id="ARBA00023136"/>
    </source>
</evidence>
<evidence type="ECO:0000313" key="9">
    <source>
        <dbReference type="Proteomes" id="UP001162131"/>
    </source>
</evidence>
<dbReference type="SUPFAM" id="SSF103473">
    <property type="entry name" value="MFS general substrate transporter"/>
    <property type="match status" value="1"/>
</dbReference>
<feature type="transmembrane region" description="Helical" evidence="7">
    <location>
        <begin position="47"/>
        <end position="65"/>
    </location>
</feature>
<feature type="transmembrane region" description="Helical" evidence="7">
    <location>
        <begin position="77"/>
        <end position="97"/>
    </location>
</feature>
<evidence type="ECO:0000313" key="8">
    <source>
        <dbReference type="EMBL" id="CAG9313479.1"/>
    </source>
</evidence>
<evidence type="ECO:0000256" key="4">
    <source>
        <dbReference type="ARBA" id="ARBA00022692"/>
    </source>
</evidence>
<feature type="transmembrane region" description="Helical" evidence="7">
    <location>
        <begin position="172"/>
        <end position="189"/>
    </location>
</feature>
<organism evidence="8 9">
    <name type="scientific">Blepharisma stoltei</name>
    <dbReference type="NCBI Taxonomy" id="1481888"/>
    <lineage>
        <taxon>Eukaryota</taxon>
        <taxon>Sar</taxon>
        <taxon>Alveolata</taxon>
        <taxon>Ciliophora</taxon>
        <taxon>Postciliodesmatophora</taxon>
        <taxon>Heterotrichea</taxon>
        <taxon>Heterotrichida</taxon>
        <taxon>Blepharismidae</taxon>
        <taxon>Blepharisma</taxon>
    </lineage>
</organism>
<sequence>MLETFSGRTLFLLFSVYFSQGFRQFGYFATSLYLKLSFGMEFSENQLIQTMILLAWNIKPIYGLISDNFPIFGFHRCGYLFLSATIGTISFMTFFFIQNLTASIIALIISELSQAIADVMADAIVVQESRKTHIEGSDYLQSFCWFWLALGAITGGLLGGFSLNFLSPNNAIGVQVICPILIMIATFLYPEQKSTDHSSCSSFCYKLRRLFKLWSKPIVFKVMIFNFLNRATVPSFSMLMFYFYFDKVGFSKEFTSALTTISFIGLACGSFVYAKFFTKIAFKKLMFWGLIFITFFSMIDFLLIFGVYKDIGIKAEYIAVFSTFIGNIADFTIRMMPTLVIASLLCPNGSEATLFTLFNSSNNIGISVSSLLGPMIANTLGIYNANNPNIWILFVIGSLSNLILVLFLFLIPESREKCSVEDEKLAQPLLKN</sequence>
<comment type="subcellular location">
    <subcellularLocation>
        <location evidence="1">Membrane</location>
        <topology evidence="1">Multi-pass membrane protein</topology>
    </subcellularLocation>
</comment>
<dbReference type="Proteomes" id="UP001162131">
    <property type="component" value="Unassembled WGS sequence"/>
</dbReference>
<protein>
    <submittedName>
        <fullName evidence="8">Uncharacterized protein</fullName>
    </submittedName>
</protein>
<dbReference type="PANTHER" id="PTHR31585:SF6">
    <property type="entry name" value="FOLATE-BIOPTERIN TRANSPORTER 2-RELATED"/>
    <property type="match status" value="1"/>
</dbReference>
<dbReference type="InterPro" id="IPR036259">
    <property type="entry name" value="MFS_trans_sf"/>
</dbReference>
<dbReference type="Pfam" id="PF03092">
    <property type="entry name" value="BT1"/>
    <property type="match status" value="1"/>
</dbReference>
<dbReference type="EMBL" id="CAJZBQ010000010">
    <property type="protein sequence ID" value="CAG9313479.1"/>
    <property type="molecule type" value="Genomic_DNA"/>
</dbReference>
<evidence type="ECO:0000256" key="1">
    <source>
        <dbReference type="ARBA" id="ARBA00004141"/>
    </source>
</evidence>
<evidence type="ECO:0000256" key="3">
    <source>
        <dbReference type="ARBA" id="ARBA00022448"/>
    </source>
</evidence>
<gene>
    <name evidence="8" type="ORF">BSTOLATCC_MIC8744</name>
</gene>
<keyword evidence="4 7" id="KW-0812">Transmembrane</keyword>
<feature type="transmembrane region" description="Helical" evidence="7">
    <location>
        <begin position="286"/>
        <end position="308"/>
    </location>
</feature>
<feature type="transmembrane region" description="Helical" evidence="7">
    <location>
        <begin position="145"/>
        <end position="166"/>
    </location>
</feature>
<comment type="caution">
    <text evidence="8">The sequence shown here is derived from an EMBL/GenBank/DDBJ whole genome shotgun (WGS) entry which is preliminary data.</text>
</comment>
<feature type="transmembrane region" description="Helical" evidence="7">
    <location>
        <begin position="390"/>
        <end position="411"/>
    </location>
</feature>
<dbReference type="InterPro" id="IPR039309">
    <property type="entry name" value="BT1"/>
</dbReference>
<dbReference type="PANTHER" id="PTHR31585">
    <property type="entry name" value="FOLATE-BIOPTERIN TRANSPORTER 1, CHLOROPLASTIC"/>
    <property type="match status" value="1"/>
</dbReference>
<feature type="transmembrane region" description="Helical" evidence="7">
    <location>
        <begin position="364"/>
        <end position="383"/>
    </location>
</feature>
<feature type="transmembrane region" description="Helical" evidence="7">
    <location>
        <begin position="218"/>
        <end position="245"/>
    </location>
</feature>
<accession>A0AAU9IYQ8</accession>
<keyword evidence="3" id="KW-0813">Transport</keyword>
<dbReference type="AlphaFoldDB" id="A0AAU9IYQ8"/>
<evidence type="ECO:0000256" key="2">
    <source>
        <dbReference type="ARBA" id="ARBA00007015"/>
    </source>
</evidence>
<evidence type="ECO:0000256" key="5">
    <source>
        <dbReference type="ARBA" id="ARBA00022989"/>
    </source>
</evidence>
<keyword evidence="9" id="KW-1185">Reference proteome</keyword>
<comment type="similarity">
    <text evidence="2">Belongs to the major facilitator superfamily. Folate-biopterin transporter (TC 2.A.71) family.</text>
</comment>
<keyword evidence="6 7" id="KW-0472">Membrane</keyword>
<name>A0AAU9IYQ8_9CILI</name>
<keyword evidence="5 7" id="KW-1133">Transmembrane helix</keyword>
<proteinExistence type="inferred from homology"/>